<gene>
    <name evidence="2" type="ORF">CSCA_4556</name>
</gene>
<name>A0A0E3GS95_CLOSL</name>
<dbReference type="AlphaFoldDB" id="A0A0E3GS95"/>
<evidence type="ECO:0000313" key="2">
    <source>
        <dbReference type="EMBL" id="AKA71681.1"/>
    </source>
</evidence>
<keyword evidence="3" id="KW-1185">Reference proteome</keyword>
<evidence type="ECO:0000259" key="1">
    <source>
        <dbReference type="Pfam" id="PF12654"/>
    </source>
</evidence>
<evidence type="ECO:0000313" key="3">
    <source>
        <dbReference type="Proteomes" id="UP000033115"/>
    </source>
</evidence>
<dbReference type="Pfam" id="PF12654">
    <property type="entry name" value="DUF3786"/>
    <property type="match status" value="1"/>
</dbReference>
<feature type="domain" description="DUF3786" evidence="1">
    <location>
        <begin position="27"/>
        <end position="201"/>
    </location>
</feature>
<proteinExistence type="predicted"/>
<reference evidence="2 3" key="1">
    <citation type="journal article" date="2015" name="J. Biotechnol.">
        <title>Complete genome sequence of a malodorant-producing acetogen, Clostridium scatologenes ATCC 25775(T).</title>
        <authorList>
            <person name="Zhu Z."/>
            <person name="Guo T."/>
            <person name="Zheng H."/>
            <person name="Song T."/>
            <person name="Ouyang P."/>
            <person name="Xie J."/>
        </authorList>
    </citation>
    <scope>NUCLEOTIDE SEQUENCE [LARGE SCALE GENOMIC DNA]</scope>
    <source>
        <strain evidence="2 3">ATCC 25775</strain>
    </source>
</reference>
<accession>A0A0E3GS95</accession>
<dbReference type="RefSeq" id="WP_029162949.1">
    <property type="nucleotide sequence ID" value="NZ_CP009933.1"/>
</dbReference>
<dbReference type="Proteomes" id="UP000033115">
    <property type="component" value="Chromosome"/>
</dbReference>
<dbReference type="HOGENOM" id="CLU_106581_0_1_9"/>
<protein>
    <recommendedName>
        <fullName evidence="1">DUF3786 domain-containing protein</fullName>
    </recommendedName>
</protein>
<dbReference type="EMBL" id="CP009933">
    <property type="protein sequence ID" value="AKA71681.1"/>
    <property type="molecule type" value="Genomic_DNA"/>
</dbReference>
<organism evidence="2 3">
    <name type="scientific">Clostridium scatologenes</name>
    <dbReference type="NCBI Taxonomy" id="1548"/>
    <lineage>
        <taxon>Bacteria</taxon>
        <taxon>Bacillati</taxon>
        <taxon>Bacillota</taxon>
        <taxon>Clostridia</taxon>
        <taxon>Eubacteriales</taxon>
        <taxon>Clostridiaceae</taxon>
        <taxon>Clostridium</taxon>
    </lineage>
</organism>
<dbReference type="STRING" id="1548.CSCA_4556"/>
<dbReference type="InterPro" id="IPR024264">
    <property type="entry name" value="DUF3786"/>
</dbReference>
<dbReference type="KEGG" id="csq:CSCA_4556"/>
<sequence length="211" mass="24173">MDNVAIEEKRKDKIPYDYNKSILKNFDPREMAQNSGCIYDEEKCEFIVKLMGENIIVKYPNGDVLKEDGSEIDKYPPKTLVLRYLMNSKGIAPINKNITYRDVDGGNVYYNNFYGRCLLRLSKTFGDKLDKFKDVFEKIGAEKVSIGDIAYKFQFLNNIYVTFALWEGDEEFNASSQILFDANVPFYFTAEDLAVVGDVSIGTITKLAYSK</sequence>